<keyword evidence="3" id="KW-1185">Reference proteome</keyword>
<reference evidence="2 3" key="1">
    <citation type="submission" date="2019-07" db="EMBL/GenBank/DDBJ databases">
        <title>Whole genome shotgun sequence of Reyranella soli NBRC 108950.</title>
        <authorList>
            <person name="Hosoyama A."/>
            <person name="Uohara A."/>
            <person name="Ohji S."/>
            <person name="Ichikawa N."/>
        </authorList>
    </citation>
    <scope>NUCLEOTIDE SEQUENCE [LARGE SCALE GENOMIC DNA]</scope>
    <source>
        <strain evidence="2 3">NBRC 108950</strain>
    </source>
</reference>
<evidence type="ECO:0000256" key="1">
    <source>
        <dbReference type="SAM" id="MobiDB-lite"/>
    </source>
</evidence>
<accession>A0A512N1M4</accession>
<gene>
    <name evidence="2" type="ORF">RSO01_00460</name>
</gene>
<name>A0A512N1M4_9HYPH</name>
<evidence type="ECO:0000313" key="2">
    <source>
        <dbReference type="EMBL" id="GEP52880.1"/>
    </source>
</evidence>
<dbReference type="EMBL" id="BKAJ01000003">
    <property type="protein sequence ID" value="GEP52880.1"/>
    <property type="molecule type" value="Genomic_DNA"/>
</dbReference>
<organism evidence="2 3">
    <name type="scientific">Reyranella soli</name>
    <dbReference type="NCBI Taxonomy" id="1230389"/>
    <lineage>
        <taxon>Bacteria</taxon>
        <taxon>Pseudomonadati</taxon>
        <taxon>Pseudomonadota</taxon>
        <taxon>Alphaproteobacteria</taxon>
        <taxon>Hyphomicrobiales</taxon>
        <taxon>Reyranellaceae</taxon>
        <taxon>Reyranella</taxon>
    </lineage>
</organism>
<feature type="compositionally biased region" description="Low complexity" evidence="1">
    <location>
        <begin position="1"/>
        <end position="10"/>
    </location>
</feature>
<dbReference type="AlphaFoldDB" id="A0A512N1M4"/>
<protein>
    <submittedName>
        <fullName evidence="2">Uncharacterized protein</fullName>
    </submittedName>
</protein>
<evidence type="ECO:0000313" key="3">
    <source>
        <dbReference type="Proteomes" id="UP000321058"/>
    </source>
</evidence>
<sequence length="70" mass="7324">MTAAAAVNSGAGNGRMSRISRRGSNAKVKPITADARTVTPPQPPRLKASASRICDSHSLAIQGWPVKVKE</sequence>
<feature type="region of interest" description="Disordered" evidence="1">
    <location>
        <begin position="1"/>
        <end position="51"/>
    </location>
</feature>
<comment type="caution">
    <text evidence="2">The sequence shown here is derived from an EMBL/GenBank/DDBJ whole genome shotgun (WGS) entry which is preliminary data.</text>
</comment>
<proteinExistence type="predicted"/>
<dbReference type="Proteomes" id="UP000321058">
    <property type="component" value="Unassembled WGS sequence"/>
</dbReference>